<dbReference type="EMBL" id="LR796189">
    <property type="protein sequence ID" value="CAB4125231.1"/>
    <property type="molecule type" value="Genomic_DNA"/>
</dbReference>
<feature type="compositionally biased region" description="Basic and acidic residues" evidence="1">
    <location>
        <begin position="10"/>
        <end position="20"/>
    </location>
</feature>
<organism evidence="2">
    <name type="scientific">uncultured Caudovirales phage</name>
    <dbReference type="NCBI Taxonomy" id="2100421"/>
    <lineage>
        <taxon>Viruses</taxon>
        <taxon>Duplodnaviria</taxon>
        <taxon>Heunggongvirae</taxon>
        <taxon>Uroviricota</taxon>
        <taxon>Caudoviricetes</taxon>
        <taxon>Peduoviridae</taxon>
        <taxon>Maltschvirus</taxon>
        <taxon>Maltschvirus maltsch</taxon>
    </lineage>
</organism>
<proteinExistence type="predicted"/>
<evidence type="ECO:0000313" key="2">
    <source>
        <dbReference type="EMBL" id="CAB4125231.1"/>
    </source>
</evidence>
<gene>
    <name evidence="2" type="ORF">UFOVP53_86</name>
</gene>
<evidence type="ECO:0000256" key="1">
    <source>
        <dbReference type="SAM" id="MobiDB-lite"/>
    </source>
</evidence>
<protein>
    <submittedName>
        <fullName evidence="2">Uncharacterized protein</fullName>
    </submittedName>
</protein>
<name>A0A6J5KTM0_9CAUD</name>
<sequence>MSFIPSSEVKANDKKNKKADTSAAPTSSIVTQQDDYCAELDGRKIDFGTLIEKTFLVAVNTGDRNKPKLLASTMRGPFEFYEMVEAVGSMFQNEQHHAKVYVLEKSFEKGISFLDEGTIDYLEANWVDLVTTGILEQELFGDEDVIPAGAIDLEYNQENKKDE</sequence>
<reference evidence="2" key="1">
    <citation type="submission" date="2020-04" db="EMBL/GenBank/DDBJ databases">
        <authorList>
            <person name="Chiriac C."/>
            <person name="Salcher M."/>
            <person name="Ghai R."/>
            <person name="Kavagutti S V."/>
        </authorList>
    </citation>
    <scope>NUCLEOTIDE SEQUENCE</scope>
</reference>
<accession>A0A6J5KTM0</accession>
<feature type="region of interest" description="Disordered" evidence="1">
    <location>
        <begin position="1"/>
        <end position="26"/>
    </location>
</feature>